<dbReference type="AlphaFoldDB" id="A0A2U2J1G0"/>
<evidence type="ECO:0000256" key="2">
    <source>
        <dbReference type="ARBA" id="ARBA00022692"/>
    </source>
</evidence>
<comment type="subcellular location">
    <subcellularLocation>
        <location evidence="1">Membrane</location>
        <topology evidence="1">Multi-pass membrane protein</topology>
    </subcellularLocation>
</comment>
<feature type="transmembrane region" description="Helical" evidence="5">
    <location>
        <begin position="203"/>
        <end position="236"/>
    </location>
</feature>
<name>A0A2U2J1G0_9SPHN</name>
<comment type="caution">
    <text evidence="8">The sequence shown here is derived from an EMBL/GenBank/DDBJ whole genome shotgun (WGS) entry which is preliminary data.</text>
</comment>
<feature type="domain" description="DUF5935" evidence="7">
    <location>
        <begin position="1"/>
        <end position="193"/>
    </location>
</feature>
<evidence type="ECO:0000256" key="3">
    <source>
        <dbReference type="ARBA" id="ARBA00022989"/>
    </source>
</evidence>
<evidence type="ECO:0000256" key="1">
    <source>
        <dbReference type="ARBA" id="ARBA00004141"/>
    </source>
</evidence>
<evidence type="ECO:0000256" key="4">
    <source>
        <dbReference type="ARBA" id="ARBA00023136"/>
    </source>
</evidence>
<feature type="transmembrane region" description="Helical" evidence="5">
    <location>
        <begin position="76"/>
        <end position="93"/>
    </location>
</feature>
<dbReference type="Pfam" id="PF19358">
    <property type="entry name" value="DUF5935"/>
    <property type="match status" value="1"/>
</dbReference>
<feature type="domain" description="O-antigen ligase-related" evidence="6">
    <location>
        <begin position="208"/>
        <end position="359"/>
    </location>
</feature>
<dbReference type="Proteomes" id="UP000245916">
    <property type="component" value="Unassembled WGS sequence"/>
</dbReference>
<feature type="transmembrane region" description="Helical" evidence="5">
    <location>
        <begin position="171"/>
        <end position="191"/>
    </location>
</feature>
<evidence type="ECO:0000259" key="7">
    <source>
        <dbReference type="Pfam" id="PF19358"/>
    </source>
</evidence>
<dbReference type="PANTHER" id="PTHR37422">
    <property type="entry name" value="TEICHURONIC ACID BIOSYNTHESIS PROTEIN TUAE"/>
    <property type="match status" value="1"/>
</dbReference>
<dbReference type="InterPro" id="IPR017528">
    <property type="entry name" value="CHP03097O-antigen_lig-rel"/>
</dbReference>
<feature type="transmembrane region" description="Helical" evidence="5">
    <location>
        <begin position="105"/>
        <end position="122"/>
    </location>
</feature>
<keyword evidence="3 5" id="KW-1133">Transmembrane helix</keyword>
<dbReference type="Pfam" id="PF04932">
    <property type="entry name" value="Wzy_C"/>
    <property type="match status" value="1"/>
</dbReference>
<keyword evidence="2 5" id="KW-0812">Transmembrane</keyword>
<keyword evidence="8" id="KW-0436">Ligase</keyword>
<accession>A0A2U2J1G0</accession>
<evidence type="ECO:0000256" key="5">
    <source>
        <dbReference type="SAM" id="Phobius"/>
    </source>
</evidence>
<feature type="transmembrane region" description="Helical" evidence="5">
    <location>
        <begin position="43"/>
        <end position="64"/>
    </location>
</feature>
<evidence type="ECO:0000313" key="9">
    <source>
        <dbReference type="Proteomes" id="UP000245916"/>
    </source>
</evidence>
<dbReference type="NCBIfam" id="TIGR03097">
    <property type="entry name" value="PEP_O_lig_1"/>
    <property type="match status" value="1"/>
</dbReference>
<dbReference type="InterPro" id="IPR007016">
    <property type="entry name" value="O-antigen_ligase-rel_domated"/>
</dbReference>
<evidence type="ECO:0000313" key="8">
    <source>
        <dbReference type="EMBL" id="PWG02177.1"/>
    </source>
</evidence>
<protein>
    <submittedName>
        <fullName evidence="8">Putative O-glycosylation ligase, exosortase A system-associated</fullName>
    </submittedName>
</protein>
<dbReference type="PANTHER" id="PTHR37422:SF13">
    <property type="entry name" value="LIPOPOLYSACCHARIDE BIOSYNTHESIS PROTEIN PA4999-RELATED"/>
    <property type="match status" value="1"/>
</dbReference>
<keyword evidence="9" id="KW-1185">Reference proteome</keyword>
<gene>
    <name evidence="8" type="ORF">DF286_04310</name>
</gene>
<dbReference type="InterPro" id="IPR045979">
    <property type="entry name" value="DUF5935"/>
</dbReference>
<proteinExistence type="predicted"/>
<dbReference type="GO" id="GO:0016020">
    <property type="term" value="C:membrane"/>
    <property type="evidence" value="ECO:0007669"/>
    <property type="project" value="UniProtKB-SubCell"/>
</dbReference>
<dbReference type="InterPro" id="IPR051533">
    <property type="entry name" value="WaaL-like"/>
</dbReference>
<sequence length="452" mass="50092">MRDLALIGFLTALLGLGLKRPFLFVLAYAYVDIVSPQRLSYYLLNSIPVSMIVAGLAFAGWLIADDKRHLKVTGRQWLMLVLLAYAGWTTLRADLYVEALSKWDWVWKAMAWAIFLPLTLRTRLRIEAYLLFMILSAAAIVIVGGIKTLLSGGGYGVLHLMVDNNSGLYEGSTIATVAIAIIPVILWLARFGTVYARDWRVRLFASALILACLLIPVGTEARTGLVCAGALAIFLLREAKNRIAYMAMIALAVVVAVPFLPQSFTGRMSTIQTYEADASASTRLAVWAWTWDYAKENPLGGGFEAYRQNSLRVKMVSSENVGVVELVDRSVVEDQGRAYHSSYFEMLGEQGFPGLILFLLIHGIGLIRMEVLRRRHRGAEGDQAWISPLATALQNGHLVYLVGSLFIGIAWQPFIYMLIAVQIGFDTYVSRRANEGTRRPWRKAPLAASPAV</sequence>
<dbReference type="RefSeq" id="WP_109270317.1">
    <property type="nucleotide sequence ID" value="NZ_QFFF01000001.1"/>
</dbReference>
<dbReference type="EMBL" id="QFFF01000001">
    <property type="protein sequence ID" value="PWG02177.1"/>
    <property type="molecule type" value="Genomic_DNA"/>
</dbReference>
<feature type="transmembrane region" description="Helical" evidence="5">
    <location>
        <begin position="129"/>
        <end position="151"/>
    </location>
</feature>
<organism evidence="8 9">
    <name type="scientific">Allosphingosinicella humi</name>
    <dbReference type="NCBI Taxonomy" id="2068657"/>
    <lineage>
        <taxon>Bacteria</taxon>
        <taxon>Pseudomonadati</taxon>
        <taxon>Pseudomonadota</taxon>
        <taxon>Alphaproteobacteria</taxon>
        <taxon>Sphingomonadales</taxon>
        <taxon>Sphingomonadaceae</taxon>
        <taxon>Allosphingosinicella</taxon>
    </lineage>
</organism>
<reference evidence="8 9" key="1">
    <citation type="submission" date="2018-05" db="EMBL/GenBank/DDBJ databases">
        <title>Genome of Sphingosinicella humi QZX222.</title>
        <authorList>
            <person name="Qiao Z."/>
            <person name="Wang G."/>
        </authorList>
    </citation>
    <scope>NUCLEOTIDE SEQUENCE [LARGE SCALE GENOMIC DNA]</scope>
    <source>
        <strain evidence="8 9">QZX222</strain>
    </source>
</reference>
<keyword evidence="4 5" id="KW-0472">Membrane</keyword>
<dbReference type="GO" id="GO:0016874">
    <property type="term" value="F:ligase activity"/>
    <property type="evidence" value="ECO:0007669"/>
    <property type="project" value="UniProtKB-KW"/>
</dbReference>
<feature type="transmembrane region" description="Helical" evidence="5">
    <location>
        <begin position="398"/>
        <end position="421"/>
    </location>
</feature>
<feature type="transmembrane region" description="Helical" evidence="5">
    <location>
        <begin position="242"/>
        <end position="260"/>
    </location>
</feature>
<feature type="transmembrane region" description="Helical" evidence="5">
    <location>
        <begin position="351"/>
        <end position="369"/>
    </location>
</feature>
<dbReference type="OrthoDB" id="9772644at2"/>
<evidence type="ECO:0000259" key="6">
    <source>
        <dbReference type="Pfam" id="PF04932"/>
    </source>
</evidence>